<proteinExistence type="predicted"/>
<evidence type="ECO:0000259" key="7">
    <source>
        <dbReference type="Pfam" id="PF06271"/>
    </source>
</evidence>
<accession>A0ABN8F345</accession>
<evidence type="ECO:0000256" key="3">
    <source>
        <dbReference type="ARBA" id="ARBA00022692"/>
    </source>
</evidence>
<feature type="transmembrane region" description="Helical" evidence="6">
    <location>
        <begin position="101"/>
        <end position="122"/>
    </location>
</feature>
<name>A0ABN8F345_9BACT</name>
<gene>
    <name evidence="8" type="ORF">LEM8419_01348</name>
</gene>
<evidence type="ECO:0000256" key="5">
    <source>
        <dbReference type="ARBA" id="ARBA00023136"/>
    </source>
</evidence>
<keyword evidence="2" id="KW-1003">Cell membrane</keyword>
<evidence type="ECO:0000256" key="4">
    <source>
        <dbReference type="ARBA" id="ARBA00022989"/>
    </source>
</evidence>
<dbReference type="InterPro" id="IPR010432">
    <property type="entry name" value="RDD"/>
</dbReference>
<dbReference type="Proteomes" id="UP000837803">
    <property type="component" value="Unassembled WGS sequence"/>
</dbReference>
<protein>
    <recommendedName>
        <fullName evidence="7">RDD domain-containing protein</fullName>
    </recommendedName>
</protein>
<keyword evidence="5 6" id="KW-0472">Membrane</keyword>
<feature type="transmembrane region" description="Helical" evidence="6">
    <location>
        <begin position="25"/>
        <end position="46"/>
    </location>
</feature>
<dbReference type="Pfam" id="PF06271">
    <property type="entry name" value="RDD"/>
    <property type="match status" value="1"/>
</dbReference>
<evidence type="ECO:0000313" key="8">
    <source>
        <dbReference type="EMBL" id="CAH1000200.1"/>
    </source>
</evidence>
<keyword evidence="4 6" id="KW-1133">Transmembrane helix</keyword>
<dbReference type="EMBL" id="CAKLPZ010000001">
    <property type="protein sequence ID" value="CAH1000200.1"/>
    <property type="molecule type" value="Genomic_DNA"/>
</dbReference>
<feature type="domain" description="RDD" evidence="7">
    <location>
        <begin position="19"/>
        <end position="180"/>
    </location>
</feature>
<dbReference type="InterPro" id="IPR051791">
    <property type="entry name" value="Pra-immunoreactive"/>
</dbReference>
<reference evidence="8" key="1">
    <citation type="submission" date="2021-12" db="EMBL/GenBank/DDBJ databases">
        <authorList>
            <person name="Rodrigo-Torres L."/>
            <person name="Arahal R. D."/>
            <person name="Lucena T."/>
        </authorList>
    </citation>
    <scope>NUCLEOTIDE SEQUENCE</scope>
    <source>
        <strain evidence="8">CECT 8419</strain>
    </source>
</reference>
<keyword evidence="9" id="KW-1185">Reference proteome</keyword>
<keyword evidence="3 6" id="KW-0812">Transmembrane</keyword>
<comment type="caution">
    <text evidence="8">The sequence shown here is derived from an EMBL/GenBank/DDBJ whole genome shotgun (WGS) entry which is preliminary data.</text>
</comment>
<comment type="subcellular location">
    <subcellularLocation>
        <location evidence="1">Cell membrane</location>
        <topology evidence="1">Multi-pass membrane protein</topology>
    </subcellularLocation>
</comment>
<sequence>MTSTNTYADLPDPTTVPTVGFLPRLAAWFIDQVVLMVLILPVYYFMVVRPSLVLVIALWGAQFLYKPLGEAQFGATLGKWVLKLRVVDRATYRRISLNQSFVRFLPFAISQFATLFVLIRMFHSTELAEVDGLQSYVNYTTYYPLNQSFAVNLCNNFPVFSAVWMILDPWSRALHDRWAETFVTRKPRITEGEGPTLQGGDKL</sequence>
<evidence type="ECO:0000256" key="6">
    <source>
        <dbReference type="SAM" id="Phobius"/>
    </source>
</evidence>
<feature type="transmembrane region" description="Helical" evidence="6">
    <location>
        <begin position="149"/>
        <end position="167"/>
    </location>
</feature>
<dbReference type="RefSeq" id="WP_238750254.1">
    <property type="nucleotide sequence ID" value="NZ_CAKLPZ010000001.1"/>
</dbReference>
<organism evidence="8 9">
    <name type="scientific">Neolewinella maritima</name>
    <dbReference type="NCBI Taxonomy" id="1383882"/>
    <lineage>
        <taxon>Bacteria</taxon>
        <taxon>Pseudomonadati</taxon>
        <taxon>Bacteroidota</taxon>
        <taxon>Saprospiria</taxon>
        <taxon>Saprospirales</taxon>
        <taxon>Lewinellaceae</taxon>
        <taxon>Neolewinella</taxon>
    </lineage>
</organism>
<evidence type="ECO:0000256" key="2">
    <source>
        <dbReference type="ARBA" id="ARBA00022475"/>
    </source>
</evidence>
<dbReference type="PANTHER" id="PTHR36115">
    <property type="entry name" value="PROLINE-RICH ANTIGEN HOMOLOG-RELATED"/>
    <property type="match status" value="1"/>
</dbReference>
<evidence type="ECO:0000256" key="1">
    <source>
        <dbReference type="ARBA" id="ARBA00004651"/>
    </source>
</evidence>
<evidence type="ECO:0000313" key="9">
    <source>
        <dbReference type="Proteomes" id="UP000837803"/>
    </source>
</evidence>